<dbReference type="Pfam" id="PF00168">
    <property type="entry name" value="C2"/>
    <property type="match status" value="1"/>
</dbReference>
<evidence type="ECO:0000313" key="5">
    <source>
        <dbReference type="Proteomes" id="UP000472272"/>
    </source>
</evidence>
<dbReference type="Proteomes" id="UP000472272">
    <property type="component" value="Chromosome 4"/>
</dbReference>
<comment type="subcellular location">
    <subcellularLocation>
        <location evidence="1">Cytoplasm</location>
    </subcellularLocation>
</comment>
<evidence type="ECO:0000256" key="1">
    <source>
        <dbReference type="ARBA" id="ARBA00004496"/>
    </source>
</evidence>
<reference evidence="4 5" key="1">
    <citation type="journal article" date="2019" name="Proc. Natl. Acad. Sci. U.S.A.">
        <title>Regulatory changes in pterin and carotenoid genes underlie balanced color polymorphisms in the wall lizard.</title>
        <authorList>
            <person name="Andrade P."/>
            <person name="Pinho C."/>
            <person name="Perez I de Lanuza G."/>
            <person name="Afonso S."/>
            <person name="Brejcha J."/>
            <person name="Rubin C.J."/>
            <person name="Wallerman O."/>
            <person name="Pereira P."/>
            <person name="Sabatino S.J."/>
            <person name="Bellati A."/>
            <person name="Pellitteri-Rosa D."/>
            <person name="Bosakova Z."/>
            <person name="Bunikis I."/>
            <person name="Carretero M.A."/>
            <person name="Feiner N."/>
            <person name="Marsik P."/>
            <person name="Pauperio F."/>
            <person name="Salvi D."/>
            <person name="Soler L."/>
            <person name="While G.M."/>
            <person name="Uller T."/>
            <person name="Font E."/>
            <person name="Andersson L."/>
            <person name="Carneiro M."/>
        </authorList>
    </citation>
    <scope>NUCLEOTIDE SEQUENCE</scope>
</reference>
<evidence type="ECO:0000259" key="3">
    <source>
        <dbReference type="Pfam" id="PF00168"/>
    </source>
</evidence>
<reference evidence="4" key="3">
    <citation type="submission" date="2025-09" db="UniProtKB">
        <authorList>
            <consortium name="Ensembl"/>
        </authorList>
    </citation>
    <scope>IDENTIFICATION</scope>
</reference>
<sequence length="63" mass="7133">TERGAGRENGIIYTMMLSGKSNPYCEVTMGSQCHITKTIQDTLNPKWNSNCQQQWDLQQNVAL</sequence>
<dbReference type="InterPro" id="IPR035892">
    <property type="entry name" value="C2_domain_sf"/>
</dbReference>
<dbReference type="PANTHER" id="PTHR46006">
    <property type="entry name" value="RHO GUANINE NUCLEOTIDE EXCHANGE FACTOR AT 64C, ISOFORM A"/>
    <property type="match status" value="1"/>
</dbReference>
<accession>A0A670K3G6</accession>
<feature type="domain" description="C2" evidence="3">
    <location>
        <begin position="17"/>
        <end position="53"/>
    </location>
</feature>
<dbReference type="AlphaFoldDB" id="A0A670K3G6"/>
<dbReference type="Ensembl" id="ENSPMRT00000034013.1">
    <property type="protein sequence ID" value="ENSPMRP00000032073.1"/>
    <property type="gene ID" value="ENSPMRG00000020792.1"/>
</dbReference>
<name>A0A670K3G6_PODMU</name>
<dbReference type="PANTHER" id="PTHR46006:SF9">
    <property type="entry name" value="INTERSECTIN-1"/>
    <property type="match status" value="1"/>
</dbReference>
<protein>
    <recommendedName>
        <fullName evidence="3">C2 domain-containing protein</fullName>
    </recommendedName>
</protein>
<organism evidence="4 5">
    <name type="scientific">Podarcis muralis</name>
    <name type="common">Wall lizard</name>
    <name type="synonym">Lacerta muralis</name>
    <dbReference type="NCBI Taxonomy" id="64176"/>
    <lineage>
        <taxon>Eukaryota</taxon>
        <taxon>Metazoa</taxon>
        <taxon>Chordata</taxon>
        <taxon>Craniata</taxon>
        <taxon>Vertebrata</taxon>
        <taxon>Euteleostomi</taxon>
        <taxon>Lepidosauria</taxon>
        <taxon>Squamata</taxon>
        <taxon>Bifurcata</taxon>
        <taxon>Unidentata</taxon>
        <taxon>Episquamata</taxon>
        <taxon>Laterata</taxon>
        <taxon>Lacertibaenia</taxon>
        <taxon>Lacertidae</taxon>
        <taxon>Podarcis</taxon>
    </lineage>
</organism>
<reference evidence="4" key="2">
    <citation type="submission" date="2025-08" db="UniProtKB">
        <authorList>
            <consortium name="Ensembl"/>
        </authorList>
    </citation>
    <scope>IDENTIFICATION</scope>
</reference>
<keyword evidence="5" id="KW-1185">Reference proteome</keyword>
<dbReference type="GO" id="GO:0035025">
    <property type="term" value="P:positive regulation of Rho protein signal transduction"/>
    <property type="evidence" value="ECO:0007669"/>
    <property type="project" value="TreeGrafter"/>
</dbReference>
<proteinExistence type="predicted"/>
<evidence type="ECO:0000313" key="4">
    <source>
        <dbReference type="Ensembl" id="ENSPMRP00000032073.1"/>
    </source>
</evidence>
<dbReference type="GO" id="GO:0005737">
    <property type="term" value="C:cytoplasm"/>
    <property type="evidence" value="ECO:0007669"/>
    <property type="project" value="UniProtKB-SubCell"/>
</dbReference>
<evidence type="ECO:0000256" key="2">
    <source>
        <dbReference type="ARBA" id="ARBA00022490"/>
    </source>
</evidence>
<keyword evidence="2" id="KW-0963">Cytoplasm</keyword>
<dbReference type="InterPro" id="IPR051480">
    <property type="entry name" value="Endocytic_GEF_Adapter"/>
</dbReference>
<dbReference type="Gene3D" id="2.60.40.150">
    <property type="entry name" value="C2 domain"/>
    <property type="match status" value="1"/>
</dbReference>
<dbReference type="InterPro" id="IPR000008">
    <property type="entry name" value="C2_dom"/>
</dbReference>
<dbReference type="SUPFAM" id="SSF49562">
    <property type="entry name" value="C2 domain (Calcium/lipid-binding domain, CaLB)"/>
    <property type="match status" value="1"/>
</dbReference>